<dbReference type="GO" id="GO:0005886">
    <property type="term" value="C:plasma membrane"/>
    <property type="evidence" value="ECO:0007669"/>
    <property type="project" value="InterPro"/>
</dbReference>
<keyword evidence="3" id="KW-1185">Reference proteome</keyword>
<proteinExistence type="predicted"/>
<comment type="caution">
    <text evidence="2">The sequence shown here is derived from an EMBL/GenBank/DDBJ whole genome shotgun (WGS) entry which is preliminary data.</text>
</comment>
<keyword evidence="1" id="KW-0812">Transmembrane</keyword>
<accession>A0AAN8QBM6</accession>
<sequence>RKLKVAELSSRRHLFGLIGGVRLRMEVFKNETKRRELVNNLQSLSAGDRVRMLRAMPLSLAEKTKLRKLAFSDKVGQSLLISQVPCSSLLKRGSFVSRLVRRSLHPKFPAVVEGGSEEVVWPLRHWPSTRPFTPPAPTESQAWSCSPAQVISLTLMFYGYYTNSTINTSCRPDDATTGTVCGTTSDPQRMAYNIPLAYFFTIGISFFITGIVLVYSMSKSFGRSFCVFKSQGNLAIKVFCSWDFKVSKKTSVRLQSENISTQLKELLSEVNCREEEKGRLAGMRCTC</sequence>
<name>A0AAN8QBM6_9TELE</name>
<gene>
    <name evidence="2" type="ORF">J4Q44_G00392440</name>
</gene>
<keyword evidence="1" id="KW-0472">Membrane</keyword>
<evidence type="ECO:0000313" key="2">
    <source>
        <dbReference type="EMBL" id="KAK6274353.1"/>
    </source>
</evidence>
<keyword evidence="1" id="KW-1133">Transmembrane helix</keyword>
<protein>
    <submittedName>
        <fullName evidence="2">Uncharacterized protein</fullName>
    </submittedName>
</protein>
<dbReference type="Proteomes" id="UP001356427">
    <property type="component" value="Unassembled WGS sequence"/>
</dbReference>
<dbReference type="AlphaFoldDB" id="A0AAN8QBM6"/>
<reference evidence="2 3" key="1">
    <citation type="submission" date="2021-04" db="EMBL/GenBank/DDBJ databases">
        <authorList>
            <person name="De Guttry C."/>
            <person name="Zahm M."/>
            <person name="Klopp C."/>
            <person name="Cabau C."/>
            <person name="Louis A."/>
            <person name="Berthelot C."/>
            <person name="Parey E."/>
            <person name="Roest Crollius H."/>
            <person name="Montfort J."/>
            <person name="Robinson-Rechavi M."/>
            <person name="Bucao C."/>
            <person name="Bouchez O."/>
            <person name="Gislard M."/>
            <person name="Lluch J."/>
            <person name="Milhes M."/>
            <person name="Lampietro C."/>
            <person name="Lopez Roques C."/>
            <person name="Donnadieu C."/>
            <person name="Braasch I."/>
            <person name="Desvignes T."/>
            <person name="Postlethwait J."/>
            <person name="Bobe J."/>
            <person name="Wedekind C."/>
            <person name="Guiguen Y."/>
        </authorList>
    </citation>
    <scope>NUCLEOTIDE SEQUENCE [LARGE SCALE GENOMIC DNA]</scope>
    <source>
        <strain evidence="2">Cs_M1</strain>
        <tissue evidence="2">Blood</tissue>
    </source>
</reference>
<evidence type="ECO:0000256" key="1">
    <source>
        <dbReference type="SAM" id="Phobius"/>
    </source>
</evidence>
<feature type="transmembrane region" description="Helical" evidence="1">
    <location>
        <begin position="196"/>
        <end position="215"/>
    </location>
</feature>
<feature type="non-terminal residue" evidence="2">
    <location>
        <position position="1"/>
    </location>
</feature>
<dbReference type="InterPro" id="IPR038900">
    <property type="entry name" value="TMC"/>
</dbReference>
<dbReference type="PANTHER" id="PTHR23302">
    <property type="entry name" value="TRANSMEMBRANE CHANNEL-RELATED"/>
    <property type="match status" value="1"/>
</dbReference>
<organism evidence="2 3">
    <name type="scientific">Coregonus suidteri</name>
    <dbReference type="NCBI Taxonomy" id="861788"/>
    <lineage>
        <taxon>Eukaryota</taxon>
        <taxon>Metazoa</taxon>
        <taxon>Chordata</taxon>
        <taxon>Craniata</taxon>
        <taxon>Vertebrata</taxon>
        <taxon>Euteleostomi</taxon>
        <taxon>Actinopterygii</taxon>
        <taxon>Neopterygii</taxon>
        <taxon>Teleostei</taxon>
        <taxon>Protacanthopterygii</taxon>
        <taxon>Salmoniformes</taxon>
        <taxon>Salmonidae</taxon>
        <taxon>Coregoninae</taxon>
        <taxon>Coregonus</taxon>
    </lineage>
</organism>
<dbReference type="EMBL" id="JAGTTL010001931">
    <property type="protein sequence ID" value="KAK6274353.1"/>
    <property type="molecule type" value="Genomic_DNA"/>
</dbReference>
<evidence type="ECO:0000313" key="3">
    <source>
        <dbReference type="Proteomes" id="UP001356427"/>
    </source>
</evidence>
<dbReference type="GO" id="GO:0008381">
    <property type="term" value="F:mechanosensitive monoatomic ion channel activity"/>
    <property type="evidence" value="ECO:0007669"/>
    <property type="project" value="TreeGrafter"/>
</dbReference>
<dbReference type="PANTHER" id="PTHR23302:SF4">
    <property type="entry name" value="TRANSMEMBRANE CHANNEL-LIKE PROTEIN 6"/>
    <property type="match status" value="1"/>
</dbReference>